<evidence type="ECO:0000259" key="9">
    <source>
        <dbReference type="Pfam" id="PF08221"/>
    </source>
</evidence>
<dbReference type="Pfam" id="PF08221">
    <property type="entry name" value="HTH_9"/>
    <property type="match status" value="1"/>
</dbReference>
<dbReference type="AlphaFoldDB" id="A0A388JRV9"/>
<feature type="region of interest" description="Disordered" evidence="8">
    <location>
        <begin position="164"/>
        <end position="187"/>
    </location>
</feature>
<comment type="similarity">
    <text evidence="2 7">Belongs to the eukaryotic RPC3/POLR3C RNA polymerase subunit family.</text>
</comment>
<name>A0A388JRV9_CHABU</name>
<keyword evidence="5 7" id="KW-0804">Transcription</keyword>
<organism evidence="10 11">
    <name type="scientific">Chara braunii</name>
    <name type="common">Braun's stonewort</name>
    <dbReference type="NCBI Taxonomy" id="69332"/>
    <lineage>
        <taxon>Eukaryota</taxon>
        <taxon>Viridiplantae</taxon>
        <taxon>Streptophyta</taxon>
        <taxon>Charophyceae</taxon>
        <taxon>Charales</taxon>
        <taxon>Characeae</taxon>
        <taxon>Chara</taxon>
    </lineage>
</organism>
<dbReference type="GO" id="GO:0005666">
    <property type="term" value="C:RNA polymerase III complex"/>
    <property type="evidence" value="ECO:0007669"/>
    <property type="project" value="UniProtKB-UniRule"/>
</dbReference>
<dbReference type="InterPro" id="IPR039748">
    <property type="entry name" value="RPC3"/>
</dbReference>
<evidence type="ECO:0000256" key="1">
    <source>
        <dbReference type="ARBA" id="ARBA00004123"/>
    </source>
</evidence>
<dbReference type="EMBL" id="BFEA01000011">
    <property type="protein sequence ID" value="GBG60525.1"/>
    <property type="molecule type" value="Genomic_DNA"/>
</dbReference>
<dbReference type="Gene3D" id="1.10.10.10">
    <property type="entry name" value="Winged helix-like DNA-binding domain superfamily/Winged helix DNA-binding domain"/>
    <property type="match status" value="2"/>
</dbReference>
<proteinExistence type="inferred from homology"/>
<keyword evidence="4 7" id="KW-0240">DNA-directed RNA polymerase</keyword>
<dbReference type="Proteomes" id="UP000265515">
    <property type="component" value="Unassembled WGS sequence"/>
</dbReference>
<comment type="subunit">
    <text evidence="7">Component of the RNA polymerase III (Pol III) complex consisting of 17 subunits.</text>
</comment>
<dbReference type="GO" id="GO:0003697">
    <property type="term" value="F:single-stranded DNA binding"/>
    <property type="evidence" value="ECO:0007669"/>
    <property type="project" value="UniProtKB-UniRule"/>
</dbReference>
<dbReference type="FunFam" id="1.10.10.10:FF:000515">
    <property type="entry name" value="DNA-directed RNA polymerase III subunit rpc3"/>
    <property type="match status" value="1"/>
</dbReference>
<evidence type="ECO:0000256" key="2">
    <source>
        <dbReference type="ARBA" id="ARBA00007206"/>
    </source>
</evidence>
<dbReference type="OrthoDB" id="272392at2759"/>
<dbReference type="PANTHER" id="PTHR12949:SF0">
    <property type="entry name" value="DNA-DIRECTED RNA POLYMERASE III SUBUNIT RPC3"/>
    <property type="match status" value="1"/>
</dbReference>
<evidence type="ECO:0000256" key="7">
    <source>
        <dbReference type="RuleBase" id="RU367076"/>
    </source>
</evidence>
<evidence type="ECO:0000256" key="5">
    <source>
        <dbReference type="ARBA" id="ARBA00023163"/>
    </source>
</evidence>
<dbReference type="STRING" id="69332.A0A388JRV9"/>
<sequence>MPGRYAKKLACAILKDQFGGLVESVCRSLILKGVLSFAELGRETGLRPDELRNCLLVLVQHNCVQAFRNEADGTKTPTMYMALVDRILQRLRFPKFLLHIKEALGEEAAESIIEGLMEHGRLSVEQLVQRSAEKSNRAEVVVGGSLKSAFAALVREHYLERVPRPEPVLPPRKAEAPKRMRGQVDGS</sequence>
<keyword evidence="11" id="KW-1185">Reference proteome</keyword>
<reference evidence="10 11" key="1">
    <citation type="journal article" date="2018" name="Cell">
        <title>The Chara Genome: Secondary Complexity and Implications for Plant Terrestrialization.</title>
        <authorList>
            <person name="Nishiyama T."/>
            <person name="Sakayama H."/>
            <person name="Vries J.D."/>
            <person name="Buschmann H."/>
            <person name="Saint-Marcoux D."/>
            <person name="Ullrich K.K."/>
            <person name="Haas F.B."/>
            <person name="Vanderstraeten L."/>
            <person name="Becker D."/>
            <person name="Lang D."/>
            <person name="Vosolsobe S."/>
            <person name="Rombauts S."/>
            <person name="Wilhelmsson P.K.I."/>
            <person name="Janitza P."/>
            <person name="Kern R."/>
            <person name="Heyl A."/>
            <person name="Rumpler F."/>
            <person name="Villalobos L.I.A.C."/>
            <person name="Clay J.M."/>
            <person name="Skokan R."/>
            <person name="Toyoda A."/>
            <person name="Suzuki Y."/>
            <person name="Kagoshima H."/>
            <person name="Schijlen E."/>
            <person name="Tajeshwar N."/>
            <person name="Catarino B."/>
            <person name="Hetherington A.J."/>
            <person name="Saltykova A."/>
            <person name="Bonnot C."/>
            <person name="Breuninger H."/>
            <person name="Symeonidi A."/>
            <person name="Radhakrishnan G.V."/>
            <person name="Van Nieuwerburgh F."/>
            <person name="Deforce D."/>
            <person name="Chang C."/>
            <person name="Karol K.G."/>
            <person name="Hedrich R."/>
            <person name="Ulvskov P."/>
            <person name="Glockner G."/>
            <person name="Delwiche C.F."/>
            <person name="Petrasek J."/>
            <person name="Van de Peer Y."/>
            <person name="Friml J."/>
            <person name="Beilby M."/>
            <person name="Dolan L."/>
            <person name="Kohara Y."/>
            <person name="Sugano S."/>
            <person name="Fujiyama A."/>
            <person name="Delaux P.-M."/>
            <person name="Quint M."/>
            <person name="TheiBen G."/>
            <person name="Hagemann M."/>
            <person name="Harholt J."/>
            <person name="Dunand C."/>
            <person name="Zachgo S."/>
            <person name="Langdale J."/>
            <person name="Maumus F."/>
            <person name="Straeten D.V.D."/>
            <person name="Gould S.B."/>
            <person name="Rensing S.A."/>
        </authorList>
    </citation>
    <scope>NUCLEOTIDE SEQUENCE [LARGE SCALE GENOMIC DNA]</scope>
    <source>
        <strain evidence="10 11">S276</strain>
    </source>
</reference>
<comment type="caution">
    <text evidence="10">The sequence shown here is derived from an EMBL/GenBank/DDBJ whole genome shotgun (WGS) entry which is preliminary data.</text>
</comment>
<keyword evidence="6 7" id="KW-0539">Nucleus</keyword>
<accession>A0A388JRV9</accession>
<protein>
    <recommendedName>
        <fullName evidence="3 7">DNA-directed RNA polymerase III subunit RPC3</fullName>
        <shortName evidence="7">RNA polymerase III subunit C3</shortName>
    </recommendedName>
</protein>
<comment type="subcellular location">
    <subcellularLocation>
        <location evidence="1 7">Nucleus</location>
    </subcellularLocation>
</comment>
<dbReference type="InterPro" id="IPR036388">
    <property type="entry name" value="WH-like_DNA-bd_sf"/>
</dbReference>
<evidence type="ECO:0000313" key="11">
    <source>
        <dbReference type="Proteomes" id="UP000265515"/>
    </source>
</evidence>
<comment type="function">
    <text evidence="7">DNA-dependent RNA polymerase catalyzes the transcription of DNA into RNA using the four ribonucleoside triphosphates as substrates. Specific core component of RNA polymerase III which synthesizes small RNAs, such as 5S rRNA and tRNAs.</text>
</comment>
<feature type="domain" description="RNA polymerase III subunit RPC82-related helix-turn-helix" evidence="9">
    <location>
        <begin position="9"/>
        <end position="68"/>
    </location>
</feature>
<dbReference type="PANTHER" id="PTHR12949">
    <property type="entry name" value="RNA POLYMERASE III DNA DIRECTED -RELATED"/>
    <property type="match status" value="1"/>
</dbReference>
<evidence type="ECO:0000313" key="10">
    <source>
        <dbReference type="EMBL" id="GBG60525.1"/>
    </source>
</evidence>
<dbReference type="OMA" id="RIVTHYA"/>
<dbReference type="InterPro" id="IPR013197">
    <property type="entry name" value="RNA_pol_III_RPC82-rel_HTH"/>
</dbReference>
<dbReference type="Gramene" id="GBG60525">
    <property type="protein sequence ID" value="GBG60525"/>
    <property type="gene ID" value="CBR_g5700"/>
</dbReference>
<evidence type="ECO:0000256" key="8">
    <source>
        <dbReference type="SAM" id="MobiDB-lite"/>
    </source>
</evidence>
<dbReference type="FunFam" id="1.10.10.10:FF:000218">
    <property type="entry name" value="DNA-directed RNA polymerase III subunit RPC3"/>
    <property type="match status" value="1"/>
</dbReference>
<evidence type="ECO:0000256" key="6">
    <source>
        <dbReference type="ARBA" id="ARBA00023242"/>
    </source>
</evidence>
<gene>
    <name evidence="10" type="ORF">CBR_g5700</name>
</gene>
<evidence type="ECO:0000256" key="3">
    <source>
        <dbReference type="ARBA" id="ARBA00016689"/>
    </source>
</evidence>
<evidence type="ECO:0000256" key="4">
    <source>
        <dbReference type="ARBA" id="ARBA00022478"/>
    </source>
</evidence>